<gene>
    <name evidence="2" type="ORF">SCUD_LOCUS11319</name>
</gene>
<reference evidence="2 3" key="2">
    <citation type="submission" date="2018-11" db="EMBL/GenBank/DDBJ databases">
        <authorList>
            <consortium name="Pathogen Informatics"/>
        </authorList>
    </citation>
    <scope>NUCLEOTIDE SEQUENCE [LARGE SCALE GENOMIC DNA]</scope>
    <source>
        <strain evidence="2">Dakar</strain>
        <strain evidence="3">Dakar, Senegal</strain>
    </source>
</reference>
<proteinExistence type="predicted"/>
<protein>
    <submittedName>
        <fullName evidence="4">Cap-specific mRNA (nucleoside-2'-O-)-methyltransferase 1</fullName>
    </submittedName>
</protein>
<keyword evidence="3" id="KW-1185">Reference proteome</keyword>
<evidence type="ECO:0000259" key="1">
    <source>
        <dbReference type="PROSITE" id="PS01159"/>
    </source>
</evidence>
<evidence type="ECO:0000313" key="4">
    <source>
        <dbReference type="WBParaSite" id="SCUD_0001131901-mRNA-1"/>
    </source>
</evidence>
<sequence>MFIYSHGSAVTDTYCTVDGDQWNRLDQVIPRLNPRLPPSTLIWGQPFYEYAVKNGLRKHGLFIYDVVCIYGRDCRKLPYRKRMELAEQMTNIINFPDMTSSNVRVPPFLKLSEIVDYVKKLPLLPCKDSPTLVPMHCLSDGFTFQPHSLLLVQHMTDNWTEEISRSTGKVYYFNRMKSESTFDLPESEQLSFT</sequence>
<evidence type="ECO:0000313" key="3">
    <source>
        <dbReference type="Proteomes" id="UP000279833"/>
    </source>
</evidence>
<name>A0A183K8J0_9TREM</name>
<dbReference type="SUPFAM" id="SSF56091">
    <property type="entry name" value="DNA ligase/mRNA capping enzyme, catalytic domain"/>
    <property type="match status" value="1"/>
</dbReference>
<accession>A0A183K8J0</accession>
<dbReference type="Gene3D" id="2.20.70.10">
    <property type="match status" value="1"/>
</dbReference>
<feature type="domain" description="WW" evidence="1">
    <location>
        <begin position="159"/>
        <end position="185"/>
    </location>
</feature>
<dbReference type="InterPro" id="IPR001202">
    <property type="entry name" value="WW_dom"/>
</dbReference>
<organism evidence="4">
    <name type="scientific">Schistosoma curassoni</name>
    <dbReference type="NCBI Taxonomy" id="6186"/>
    <lineage>
        <taxon>Eukaryota</taxon>
        <taxon>Metazoa</taxon>
        <taxon>Spiralia</taxon>
        <taxon>Lophotrochozoa</taxon>
        <taxon>Platyhelminthes</taxon>
        <taxon>Trematoda</taxon>
        <taxon>Digenea</taxon>
        <taxon>Strigeidida</taxon>
        <taxon>Schistosomatoidea</taxon>
        <taxon>Schistosomatidae</taxon>
        <taxon>Schistosoma</taxon>
    </lineage>
</organism>
<dbReference type="PROSITE" id="PS01159">
    <property type="entry name" value="WW_DOMAIN_1"/>
    <property type="match status" value="1"/>
</dbReference>
<reference evidence="4" key="1">
    <citation type="submission" date="2016-06" db="UniProtKB">
        <authorList>
            <consortium name="WormBaseParasite"/>
        </authorList>
    </citation>
    <scope>IDENTIFICATION</scope>
</reference>
<dbReference type="EMBL" id="UZAK01034332">
    <property type="protein sequence ID" value="VDP44009.1"/>
    <property type="molecule type" value="Genomic_DNA"/>
</dbReference>
<dbReference type="STRING" id="6186.A0A183K8J0"/>
<dbReference type="Proteomes" id="UP000279833">
    <property type="component" value="Unassembled WGS sequence"/>
</dbReference>
<dbReference type="WBParaSite" id="SCUD_0001131901-mRNA-1">
    <property type="protein sequence ID" value="SCUD_0001131901-mRNA-1"/>
    <property type="gene ID" value="SCUD_0001131901"/>
</dbReference>
<dbReference type="AlphaFoldDB" id="A0A183K8J0"/>
<evidence type="ECO:0000313" key="2">
    <source>
        <dbReference type="EMBL" id="VDP44009.1"/>
    </source>
</evidence>